<feature type="non-terminal residue" evidence="2">
    <location>
        <position position="1"/>
    </location>
</feature>
<dbReference type="AlphaFoldDB" id="A0A061RU58"/>
<name>A0A061RU58_9CHLO</name>
<accession>A0A061RU58</accession>
<evidence type="ECO:0000313" key="2">
    <source>
        <dbReference type="EMBL" id="JAC74081.1"/>
    </source>
</evidence>
<feature type="compositionally biased region" description="Low complexity" evidence="1">
    <location>
        <begin position="16"/>
        <end position="43"/>
    </location>
</feature>
<protein>
    <submittedName>
        <fullName evidence="2">Uncharacterized protein</fullName>
    </submittedName>
</protein>
<dbReference type="EMBL" id="GBEZ01011731">
    <property type="protein sequence ID" value="JAC74081.1"/>
    <property type="molecule type" value="Transcribed_RNA"/>
</dbReference>
<organism evidence="2">
    <name type="scientific">Tetraselmis sp. GSL018</name>
    <dbReference type="NCBI Taxonomy" id="582737"/>
    <lineage>
        <taxon>Eukaryota</taxon>
        <taxon>Viridiplantae</taxon>
        <taxon>Chlorophyta</taxon>
        <taxon>core chlorophytes</taxon>
        <taxon>Chlorodendrophyceae</taxon>
        <taxon>Chlorodendrales</taxon>
        <taxon>Chlorodendraceae</taxon>
        <taxon>Tetraselmis</taxon>
    </lineage>
</organism>
<proteinExistence type="predicted"/>
<evidence type="ECO:0000256" key="1">
    <source>
        <dbReference type="SAM" id="MobiDB-lite"/>
    </source>
</evidence>
<feature type="region of interest" description="Disordered" evidence="1">
    <location>
        <begin position="1"/>
        <end position="78"/>
    </location>
</feature>
<feature type="non-terminal residue" evidence="2">
    <location>
        <position position="78"/>
    </location>
</feature>
<sequence length="78" mass="7718">GPLQGWPRGRPERPTRSLPLSLHPSSSASLAPLSHTPSTLSAPLPAPPPLPPAATKCGGLRSSAGVGEGRDGLPLGAG</sequence>
<gene>
    <name evidence="2" type="ORF">TSPGSL018_26942</name>
</gene>
<reference evidence="2" key="1">
    <citation type="submission" date="2014-05" db="EMBL/GenBank/DDBJ databases">
        <title>The transcriptome of the halophilic microalga Tetraselmis sp. GSL018 isolated from the Great Salt Lake, Utah.</title>
        <authorList>
            <person name="Jinkerson R.E."/>
            <person name="D'Adamo S."/>
            <person name="Posewitz M.C."/>
        </authorList>
    </citation>
    <scope>NUCLEOTIDE SEQUENCE</scope>
    <source>
        <strain evidence="2">GSL018</strain>
    </source>
</reference>